<proteinExistence type="predicted"/>
<sequence>MPPITESSLSVTDVTHLARRRHDTEQLAKTAAARRREFAQCVPHIGRLPAKRQPSGTPPINKLSRPTPRTNSIGQLKYWPHRPVTTGSRSAWSIGQAVEVAKYNRAGAGGGHRDPPPRHVLFSTAEIRLPLTMRKLTSANSWKGANAIGYRDITRTSNFSIIFSNIYGPTFAESLNNLRAFKWRCDCDAQSLRAETPRLRRSRRVTVLAAAVDV</sequence>
<feature type="region of interest" description="Disordered" evidence="1">
    <location>
        <begin position="48"/>
        <end position="75"/>
    </location>
</feature>
<comment type="caution">
    <text evidence="2">The sequence shown here is derived from an EMBL/GenBank/DDBJ whole genome shotgun (WGS) entry which is preliminary data.</text>
</comment>
<dbReference type="AlphaFoldDB" id="A0A4C1T6X6"/>
<keyword evidence="3" id="KW-1185">Reference proteome</keyword>
<evidence type="ECO:0000313" key="2">
    <source>
        <dbReference type="EMBL" id="GBP09228.1"/>
    </source>
</evidence>
<dbReference type="Proteomes" id="UP000299102">
    <property type="component" value="Unassembled WGS sequence"/>
</dbReference>
<accession>A0A4C1T6X6</accession>
<protein>
    <submittedName>
        <fullName evidence="2">Uncharacterized protein</fullName>
    </submittedName>
</protein>
<reference evidence="2 3" key="1">
    <citation type="journal article" date="2019" name="Commun. Biol.">
        <title>The bagworm genome reveals a unique fibroin gene that provides high tensile strength.</title>
        <authorList>
            <person name="Kono N."/>
            <person name="Nakamura H."/>
            <person name="Ohtoshi R."/>
            <person name="Tomita M."/>
            <person name="Numata K."/>
            <person name="Arakawa K."/>
        </authorList>
    </citation>
    <scope>NUCLEOTIDE SEQUENCE [LARGE SCALE GENOMIC DNA]</scope>
</reference>
<evidence type="ECO:0000256" key="1">
    <source>
        <dbReference type="SAM" id="MobiDB-lite"/>
    </source>
</evidence>
<name>A0A4C1T6X6_EUMVA</name>
<evidence type="ECO:0000313" key="3">
    <source>
        <dbReference type="Proteomes" id="UP000299102"/>
    </source>
</evidence>
<dbReference type="EMBL" id="BGZK01000034">
    <property type="protein sequence ID" value="GBP09228.1"/>
    <property type="molecule type" value="Genomic_DNA"/>
</dbReference>
<gene>
    <name evidence="2" type="ORF">EVAR_4083_1</name>
</gene>
<organism evidence="2 3">
    <name type="scientific">Eumeta variegata</name>
    <name type="common">Bagworm moth</name>
    <name type="synonym">Eumeta japonica</name>
    <dbReference type="NCBI Taxonomy" id="151549"/>
    <lineage>
        <taxon>Eukaryota</taxon>
        <taxon>Metazoa</taxon>
        <taxon>Ecdysozoa</taxon>
        <taxon>Arthropoda</taxon>
        <taxon>Hexapoda</taxon>
        <taxon>Insecta</taxon>
        <taxon>Pterygota</taxon>
        <taxon>Neoptera</taxon>
        <taxon>Endopterygota</taxon>
        <taxon>Lepidoptera</taxon>
        <taxon>Glossata</taxon>
        <taxon>Ditrysia</taxon>
        <taxon>Tineoidea</taxon>
        <taxon>Psychidae</taxon>
        <taxon>Oiketicinae</taxon>
        <taxon>Eumeta</taxon>
    </lineage>
</organism>